<dbReference type="Gene3D" id="3.40.50.1000">
    <property type="entry name" value="HAD superfamily/HAD-like"/>
    <property type="match status" value="1"/>
</dbReference>
<dbReference type="GO" id="GO:0005744">
    <property type="term" value="C:TIM23 mitochondrial import inner membrane translocase complex"/>
    <property type="evidence" value="ECO:0007669"/>
    <property type="project" value="UniProtKB-UniRule"/>
</dbReference>
<dbReference type="SUPFAM" id="SSF56784">
    <property type="entry name" value="HAD-like"/>
    <property type="match status" value="1"/>
</dbReference>
<keyword evidence="15" id="KW-1185">Reference proteome</keyword>
<comment type="subcellular location">
    <subcellularLocation>
        <location evidence="1 12">Mitochondrion inner membrane</location>
        <topology evidence="1 12">Single-pass membrane protein</topology>
    </subcellularLocation>
</comment>
<gene>
    <name evidence="14" type="ORF">IFM89_011186</name>
</gene>
<evidence type="ECO:0000256" key="5">
    <source>
        <dbReference type="ARBA" id="ARBA00022792"/>
    </source>
</evidence>
<dbReference type="OrthoDB" id="287041at2759"/>
<organism evidence="14 15">
    <name type="scientific">Coptis chinensis</name>
    <dbReference type="NCBI Taxonomy" id="261450"/>
    <lineage>
        <taxon>Eukaryota</taxon>
        <taxon>Viridiplantae</taxon>
        <taxon>Streptophyta</taxon>
        <taxon>Embryophyta</taxon>
        <taxon>Tracheophyta</taxon>
        <taxon>Spermatophyta</taxon>
        <taxon>Magnoliopsida</taxon>
        <taxon>Ranunculales</taxon>
        <taxon>Ranunculaceae</taxon>
        <taxon>Coptidoideae</taxon>
        <taxon>Coptis</taxon>
    </lineage>
</organism>
<comment type="subunit">
    <text evidence="12">Component of the TIM23 complex.</text>
</comment>
<dbReference type="FunFam" id="3.40.50.1000:FF:000019">
    <property type="entry name" value="Mitochondrial import inner membrane translocase subunit TIM50"/>
    <property type="match status" value="1"/>
</dbReference>
<evidence type="ECO:0000256" key="3">
    <source>
        <dbReference type="ARBA" id="ARBA00022448"/>
    </source>
</evidence>
<dbReference type="InterPro" id="IPR050365">
    <property type="entry name" value="TIM50"/>
</dbReference>
<dbReference type="InterPro" id="IPR036412">
    <property type="entry name" value="HAD-like_sf"/>
</dbReference>
<keyword evidence="10 12" id="KW-0496">Mitochondrion</keyword>
<evidence type="ECO:0000256" key="6">
    <source>
        <dbReference type="ARBA" id="ARBA00022927"/>
    </source>
</evidence>
<feature type="transmembrane region" description="Helical" evidence="12">
    <location>
        <begin position="87"/>
        <end position="108"/>
    </location>
</feature>
<dbReference type="CDD" id="cd07521">
    <property type="entry name" value="HAD_FCP1-like"/>
    <property type="match status" value="1"/>
</dbReference>
<evidence type="ECO:0000313" key="14">
    <source>
        <dbReference type="EMBL" id="KAF9604904.1"/>
    </source>
</evidence>
<protein>
    <recommendedName>
        <fullName evidence="12">Mitochondrial import inner membrane translocase subunit TIM50</fullName>
    </recommendedName>
</protein>
<keyword evidence="8 12" id="KW-1133">Transmembrane helix</keyword>
<keyword evidence="3 12" id="KW-0813">Transport</keyword>
<feature type="domain" description="FCP1 homology" evidence="13">
    <location>
        <begin position="211"/>
        <end position="354"/>
    </location>
</feature>
<dbReference type="InterPro" id="IPR023214">
    <property type="entry name" value="HAD_sf"/>
</dbReference>
<evidence type="ECO:0000256" key="9">
    <source>
        <dbReference type="ARBA" id="ARBA00023010"/>
    </source>
</evidence>
<dbReference type="Proteomes" id="UP000631114">
    <property type="component" value="Unassembled WGS sequence"/>
</dbReference>
<proteinExistence type="inferred from homology"/>
<comment type="function">
    <text evidence="12">Essential component of the TIM23 complex, a complex that mediates the translocation of transit peptide-containing proteins across the mitochondrial inner membrane.</text>
</comment>
<keyword evidence="5" id="KW-0999">Mitochondrion inner membrane</keyword>
<name>A0A835HT71_9MAGN</name>
<evidence type="ECO:0000256" key="4">
    <source>
        <dbReference type="ARBA" id="ARBA00022692"/>
    </source>
</evidence>
<accession>A0A835HT71</accession>
<evidence type="ECO:0000256" key="12">
    <source>
        <dbReference type="RuleBase" id="RU365079"/>
    </source>
</evidence>
<dbReference type="InterPro" id="IPR004274">
    <property type="entry name" value="FCP1_dom"/>
</dbReference>
<evidence type="ECO:0000256" key="10">
    <source>
        <dbReference type="ARBA" id="ARBA00023128"/>
    </source>
</evidence>
<sequence length="385" mass="44364">MSGIMVRSRLLMNLMKNKRPRKFSSSSYHENFRVTESHFRNDNPHIKDQQLQQDYNRFQDHPRTSSSSAPFQPPGAFKANKGVLRSILGYGLFAAFLGTVGAAGYAGIRYTVYEVDERTMAFRNSANQIVDLGDDASITEEADNSSVRLAEIDDFHDKVELKALLYSTSMTVSAKCLETYLELRKSIEARYREYYYSSTNKYLPDLHPTMKAQGVFTLVLDLDETLVYSDYNSERGWRTFKRPGVDAFLEKLAMYYEIVVYSDQLEPYVNPVTERLDRKGCILYKLGRSATRYQDGKHYRDLSKLNRDPSRILYVSGHALESALQPENCVQIKPWKLEEGDTELVDLLPFLEFVGLRRQEDTRAILASYKGFDIASEFNKHQSKR</sequence>
<keyword evidence="9 12" id="KW-0811">Translocation</keyword>
<comment type="similarity">
    <text evidence="2 12">Belongs to the TIM50 family.</text>
</comment>
<dbReference type="GO" id="GO:0015031">
    <property type="term" value="P:protein transport"/>
    <property type="evidence" value="ECO:0007669"/>
    <property type="project" value="UniProtKB-KW"/>
</dbReference>
<evidence type="ECO:0000259" key="13">
    <source>
        <dbReference type="PROSITE" id="PS50969"/>
    </source>
</evidence>
<dbReference type="PANTHER" id="PTHR12210">
    <property type="entry name" value="DULLARD PROTEIN PHOSPHATASE"/>
    <property type="match status" value="1"/>
</dbReference>
<keyword evidence="7 12" id="KW-0809">Transit peptide</keyword>
<keyword evidence="4 12" id="KW-0812">Transmembrane</keyword>
<dbReference type="AlphaFoldDB" id="A0A835HT71"/>
<comment type="caution">
    <text evidence="14">The sequence shown here is derived from an EMBL/GenBank/DDBJ whole genome shotgun (WGS) entry which is preliminary data.</text>
</comment>
<evidence type="ECO:0000256" key="11">
    <source>
        <dbReference type="ARBA" id="ARBA00023136"/>
    </source>
</evidence>
<reference evidence="14 15" key="1">
    <citation type="submission" date="2020-10" db="EMBL/GenBank/DDBJ databases">
        <title>The Coptis chinensis genome and diversification of protoberbering-type alkaloids.</title>
        <authorList>
            <person name="Wang B."/>
            <person name="Shu S."/>
            <person name="Song C."/>
            <person name="Liu Y."/>
        </authorList>
    </citation>
    <scope>NUCLEOTIDE SEQUENCE [LARGE SCALE GENOMIC DNA]</scope>
    <source>
        <strain evidence="14">HL-2020</strain>
        <tissue evidence="14">Leaf</tissue>
    </source>
</reference>
<evidence type="ECO:0000256" key="7">
    <source>
        <dbReference type="ARBA" id="ARBA00022946"/>
    </source>
</evidence>
<dbReference type="SMART" id="SM00577">
    <property type="entry name" value="CPDc"/>
    <property type="match status" value="1"/>
</dbReference>
<evidence type="ECO:0000256" key="1">
    <source>
        <dbReference type="ARBA" id="ARBA00004434"/>
    </source>
</evidence>
<evidence type="ECO:0000313" key="15">
    <source>
        <dbReference type="Proteomes" id="UP000631114"/>
    </source>
</evidence>
<dbReference type="EMBL" id="JADFTS010000005">
    <property type="protein sequence ID" value="KAF9604904.1"/>
    <property type="molecule type" value="Genomic_DNA"/>
</dbReference>
<dbReference type="PROSITE" id="PS50969">
    <property type="entry name" value="FCP1"/>
    <property type="match status" value="1"/>
</dbReference>
<evidence type="ECO:0000256" key="8">
    <source>
        <dbReference type="ARBA" id="ARBA00022989"/>
    </source>
</evidence>
<keyword evidence="6 12" id="KW-0653">Protein transport</keyword>
<keyword evidence="11 12" id="KW-0472">Membrane</keyword>
<evidence type="ECO:0000256" key="2">
    <source>
        <dbReference type="ARBA" id="ARBA00006344"/>
    </source>
</evidence>
<dbReference type="Pfam" id="PF03031">
    <property type="entry name" value="NIF"/>
    <property type="match status" value="1"/>
</dbReference>